<dbReference type="EMBL" id="RRUE01000001">
    <property type="protein sequence ID" value="RRN45705.1"/>
    <property type="molecule type" value="Genomic_DNA"/>
</dbReference>
<dbReference type="PANTHER" id="PTHR41164">
    <property type="entry name" value="CURLI PRODUCTION ASSEMBLY/TRANSPORT COMPONENT CSGG"/>
    <property type="match status" value="1"/>
</dbReference>
<dbReference type="PROSITE" id="PS51257">
    <property type="entry name" value="PROKAR_LIPOPROTEIN"/>
    <property type="match status" value="1"/>
</dbReference>
<dbReference type="AlphaFoldDB" id="A0A3R8LPJ3"/>
<accession>A0A3R8LPJ3</accession>
<reference evidence="7 8" key="1">
    <citation type="submission" date="2018-11" db="EMBL/GenBank/DDBJ databases">
        <title>Genome sequencing of Lautropia sp. KCOM 2505 (= ChDC F240).</title>
        <authorList>
            <person name="Kook J.-K."/>
            <person name="Park S.-N."/>
            <person name="Lim Y.K."/>
        </authorList>
    </citation>
    <scope>NUCLEOTIDE SEQUENCE [LARGE SCALE GENOMIC DNA]</scope>
    <source>
        <strain evidence="7 8">KCOM 2505</strain>
    </source>
</reference>
<dbReference type="SUPFAM" id="SSF52964">
    <property type="entry name" value="TolB, N-terminal domain"/>
    <property type="match status" value="1"/>
</dbReference>
<dbReference type="Pfam" id="PF03783">
    <property type="entry name" value="CsgG"/>
    <property type="match status" value="1"/>
</dbReference>
<keyword evidence="2 6" id="KW-0732">Signal</keyword>
<comment type="caution">
    <text evidence="7">The sequence shown here is derived from an EMBL/GenBank/DDBJ whole genome shotgun (WGS) entry which is preliminary data.</text>
</comment>
<protein>
    <recommendedName>
        <fullName evidence="9">Curli production assembly protein CsgG</fullName>
    </recommendedName>
</protein>
<dbReference type="Gene3D" id="3.40.50.10610">
    <property type="entry name" value="ABC-type transport auxiliary lipoprotein component"/>
    <property type="match status" value="1"/>
</dbReference>
<evidence type="ECO:0000256" key="5">
    <source>
        <dbReference type="ARBA" id="ARBA00023288"/>
    </source>
</evidence>
<keyword evidence="4" id="KW-0564">Palmitate</keyword>
<name>A0A3R8LPJ3_9BURK</name>
<dbReference type="OrthoDB" id="9793163at2"/>
<evidence type="ECO:0000313" key="7">
    <source>
        <dbReference type="EMBL" id="RRN45705.1"/>
    </source>
</evidence>
<evidence type="ECO:0000256" key="1">
    <source>
        <dbReference type="ARBA" id="ARBA00022475"/>
    </source>
</evidence>
<proteinExistence type="predicted"/>
<dbReference type="Proteomes" id="UP000270261">
    <property type="component" value="Unassembled WGS sequence"/>
</dbReference>
<dbReference type="RefSeq" id="WP_125095134.1">
    <property type="nucleotide sequence ID" value="NZ_RRUE01000001.1"/>
</dbReference>
<feature type="signal peptide" evidence="6">
    <location>
        <begin position="1"/>
        <end position="20"/>
    </location>
</feature>
<dbReference type="GO" id="GO:0030288">
    <property type="term" value="C:outer membrane-bounded periplasmic space"/>
    <property type="evidence" value="ECO:0007669"/>
    <property type="project" value="InterPro"/>
</dbReference>
<evidence type="ECO:0000256" key="2">
    <source>
        <dbReference type="ARBA" id="ARBA00022729"/>
    </source>
</evidence>
<keyword evidence="5" id="KW-0449">Lipoprotein</keyword>
<evidence type="ECO:0000256" key="3">
    <source>
        <dbReference type="ARBA" id="ARBA00023136"/>
    </source>
</evidence>
<keyword evidence="1" id="KW-1003">Cell membrane</keyword>
<evidence type="ECO:0008006" key="9">
    <source>
        <dbReference type="Google" id="ProtNLM"/>
    </source>
</evidence>
<gene>
    <name evidence="7" type="ORF">EHV23_06030</name>
</gene>
<evidence type="ECO:0000313" key="8">
    <source>
        <dbReference type="Proteomes" id="UP000270261"/>
    </source>
</evidence>
<organism evidence="7 8">
    <name type="scientific">Lautropia dentalis</name>
    <dbReference type="NCBI Taxonomy" id="2490857"/>
    <lineage>
        <taxon>Bacteria</taxon>
        <taxon>Pseudomonadati</taxon>
        <taxon>Pseudomonadota</taxon>
        <taxon>Betaproteobacteria</taxon>
        <taxon>Burkholderiales</taxon>
        <taxon>Burkholderiaceae</taxon>
        <taxon>Lautropia</taxon>
    </lineage>
</organism>
<dbReference type="PANTHER" id="PTHR41164:SF1">
    <property type="entry name" value="CURLI PRODUCTION ASSEMBLY_TRANSPORT COMPONENT CSGG"/>
    <property type="match status" value="1"/>
</dbReference>
<dbReference type="InterPro" id="IPR005534">
    <property type="entry name" value="Curli_assmbl/transp-comp_CsgG"/>
</dbReference>
<evidence type="ECO:0000256" key="4">
    <source>
        <dbReference type="ARBA" id="ARBA00023139"/>
    </source>
</evidence>
<keyword evidence="3" id="KW-0472">Membrane</keyword>
<sequence length="222" mass="23861">MKKLISVALGVSLLGLAGCATEGSRVVESQKVNTYNTPYHGQKSLIAVGKFANKSSYMNGIFQDGEDRLGNQSKSILMTHLQQTGRFRVLDRSNMDETAQEAKIRGQAQNMQGATYIITGDVTGFGRKDVGDKQLFGLLGRGKRQVAYAKVMLNVVNVNTTEVAFSAEGAGEYDLSSREVLGFGGTSGYDATLNGKVLDLAIREAVNNLVAGIESGRWTPDN</sequence>
<feature type="chain" id="PRO_5018562451" description="Curli production assembly protein CsgG" evidence="6">
    <location>
        <begin position="21"/>
        <end position="222"/>
    </location>
</feature>
<evidence type="ECO:0000256" key="6">
    <source>
        <dbReference type="SAM" id="SignalP"/>
    </source>
</evidence>
<keyword evidence="8" id="KW-1185">Reference proteome</keyword>